<dbReference type="OrthoDB" id="9802715at2"/>
<gene>
    <name evidence="4" type="ORF">Clopa_3128</name>
</gene>
<feature type="domain" description="ATPase BadF/BadG/BcrA/BcrD type" evidence="2">
    <location>
        <begin position="7"/>
        <end position="256"/>
    </location>
</feature>
<feature type="domain" description="ATPase BadF/BadG/BcrA/BcrD type" evidence="2">
    <location>
        <begin position="322"/>
        <end position="575"/>
    </location>
</feature>
<dbReference type="InterPro" id="IPR043129">
    <property type="entry name" value="ATPase_NBD"/>
</dbReference>
<evidence type="ECO:0000313" key="4">
    <source>
        <dbReference type="EMBL" id="AGK97943.1"/>
    </source>
</evidence>
<evidence type="ECO:0000259" key="3">
    <source>
        <dbReference type="Pfam" id="PF09989"/>
    </source>
</evidence>
<dbReference type="PATRIC" id="fig|86416.3.peg.3113"/>
<evidence type="ECO:0000313" key="5">
    <source>
        <dbReference type="Proteomes" id="UP000013523"/>
    </source>
</evidence>
<dbReference type="PANTHER" id="PTHR32329:SF4">
    <property type="entry name" value="ACTIVATOR OF 2-HYDROXYACYL-COA DEHYDRATASE"/>
    <property type="match status" value="1"/>
</dbReference>
<dbReference type="eggNOG" id="COG1924">
    <property type="taxonomic scope" value="Bacteria"/>
</dbReference>
<sequence length="1433" mass="159769">MREILHLGLDVGSTTVKLVVLNNNSKIVYSKYERHFSDIKNTIVKLLDEAYGIYKDNEITIMVTGSGGLSVSKWLDIPFIQEVISCTNTIEKLIPETDVAIELGGEDAKITYFVGSVDQRMNGTCAGGTGAFIDQMATLLKTDAKGLNELASKHRNIYPIAARCGVFAKTDVQPLLNEGAAKEDIAASIFQAVVNQTISGLACGKPIKGNVAFLGGPLYFLSELRKRFIETLKLREDEIIFPENSQLFVALGAALASEKEETLEFENLKERLAVLKDDSVNEIERLRPLFLDNEELSEFKKRHEGHNIKRRELSSYKGKCFLGIDAGSTTTKAALLSENGELLYSFYGSNEGSPLKLTIKILKDIYSKIPDGAKIVNSAVTGYGEGLIKAALKVDIGEVETVAHYKASEFFLPGVDFILDIGGQDMKCLRVKDGVINSILLNEACSSGCGSFIETFAKSLNMDVKDFAASALMAKNPVDLGSRCTVFMNSRVKQSQKEGAKVGDISAGLSYSVIKNALLKVIKIRNPKELGEKIIVQGGTFYNDAVLRSFELISEREAVRPDIAGLMGAFGCAIIAKERYEEDYSTTLLNLEEIDNFSANVDMRRCGLCGNNCMLTVSKFSDGRQYITGNRCERGAGQAQKRNDIPNLYDYKYRRNFNYKALSKEEAKRGIVGIPRVLNMYENYPFWHTFFTNLGFRVELSPRSSKDIYEMGIDTIPSESVCYPAKLTHGHVVSLINKGIKFIFYPCLPYEQKEQQGADNHYNCPIVTSYAEVLKNNIDVLRSGEILFKNPFLPFDNVKRLKERLYEELIEFNISKREINKAVEDANDELLKYKEDIKNKGNEVIQYLKDTGRKGVILGGRPYHIDPEINHGIPDLITSYGMAVLTEDAVAHLGKVERPLRVVDQWVYHSRLYAAASFAAEQNNLELIQLNSFGCGLDAVTTDQVEEILNNYKKVYTSIKIDEGNNLGAVRIRIRSLRAAMEEREKSGIKSERIADMKKKVLFTEEMKDTHTILCPQMSPVHFQFLEAAMNASGYKLVMLPNDDKKAVDEGLKYVNNDACYPSIIVVGQIISALKSGKYDLKKTSALISQTGGGCRATNYIGFIRKALKDAGYTDMPVIAVSAQGLESNPGFKYSMSMLNKCAIALVYGDLLMRVLYRVRPYEKIKGSANELYNKWVKKCKESTMSGNHKVFKNNVRNIVKDFDNLAIEDVKKPKIGLVGEILVKFLPAANNNIIDIVESEGGEAVMPDLIDFLLYCAYDENYKQRYLSGTRKAKLISNVVISAIEFYRKDMKKALKSSKRFEHPKAISELAAGVNGIVSIGNQTGEGWFLTAEMVELIESGTENIVCMQPFACLPNHVTGKGMIKELKRRYTYANIAAIDYDPGASEVNQLNRIKLMLSTAFKNMEKKAEFDKMTEIVEIKKHNSEGAPIKA</sequence>
<dbReference type="InterPro" id="IPR051805">
    <property type="entry name" value="Dehydratase_Activator_Redct"/>
</dbReference>
<dbReference type="STRING" id="86416.Clopa_3128"/>
<dbReference type="KEGG" id="cpas:Clopa_3128"/>
<dbReference type="Gene3D" id="3.30.420.40">
    <property type="match status" value="4"/>
</dbReference>
<evidence type="ECO:0008006" key="6">
    <source>
        <dbReference type="Google" id="ProtNLM"/>
    </source>
</evidence>
<dbReference type="CDD" id="cd24035">
    <property type="entry name" value="ASKHA_NBD_O66634-like_rpt2"/>
    <property type="match status" value="1"/>
</dbReference>
<evidence type="ECO:0000256" key="1">
    <source>
        <dbReference type="SAM" id="Coils"/>
    </source>
</evidence>
<organism evidence="4 5">
    <name type="scientific">Clostridium pasteurianum BC1</name>
    <dbReference type="NCBI Taxonomy" id="86416"/>
    <lineage>
        <taxon>Bacteria</taxon>
        <taxon>Bacillati</taxon>
        <taxon>Bacillota</taxon>
        <taxon>Clostridia</taxon>
        <taxon>Eubacteriales</taxon>
        <taxon>Clostridiaceae</taxon>
        <taxon>Clostridium</taxon>
    </lineage>
</organism>
<dbReference type="Pfam" id="PF01869">
    <property type="entry name" value="BcrAD_BadFG"/>
    <property type="match status" value="2"/>
</dbReference>
<dbReference type="RefSeq" id="WP_015616231.1">
    <property type="nucleotide sequence ID" value="NC_021182.1"/>
</dbReference>
<name>R4K5U0_CLOPA</name>
<evidence type="ECO:0000259" key="2">
    <source>
        <dbReference type="Pfam" id="PF01869"/>
    </source>
</evidence>
<dbReference type="EMBL" id="CP003261">
    <property type="protein sequence ID" value="AGK97943.1"/>
    <property type="molecule type" value="Genomic_DNA"/>
</dbReference>
<accession>R4K5U0</accession>
<protein>
    <recommendedName>
        <fullName evidence="6">CoA-substrate-specific enzyme activase</fullName>
    </recommendedName>
</protein>
<dbReference type="eggNOG" id="COG3581">
    <property type="taxonomic scope" value="Bacteria"/>
</dbReference>
<feature type="domain" description="DUF2229" evidence="3">
    <location>
        <begin position="672"/>
        <end position="890"/>
    </location>
</feature>
<dbReference type="HOGENOM" id="CLU_002393_1_0_9"/>
<proteinExistence type="predicted"/>
<dbReference type="InterPro" id="IPR018709">
    <property type="entry name" value="CoA_activase_DUF2229"/>
</dbReference>
<dbReference type="SUPFAM" id="SSF53067">
    <property type="entry name" value="Actin-like ATPase domain"/>
    <property type="match status" value="2"/>
</dbReference>
<reference evidence="4 5" key="1">
    <citation type="submission" date="2012-01" db="EMBL/GenBank/DDBJ databases">
        <title>Complete sequence of chromosome of Clostridium pasteurianum BC1.</title>
        <authorList>
            <consortium name="US DOE Joint Genome Institute"/>
            <person name="Lucas S."/>
            <person name="Han J."/>
            <person name="Lapidus A."/>
            <person name="Cheng J.-F."/>
            <person name="Goodwin L."/>
            <person name="Pitluck S."/>
            <person name="Peters L."/>
            <person name="Mikhailova N."/>
            <person name="Teshima H."/>
            <person name="Detter J.C."/>
            <person name="Han C."/>
            <person name="Tapia R."/>
            <person name="Land M."/>
            <person name="Hauser L."/>
            <person name="Kyrpides N."/>
            <person name="Ivanova N."/>
            <person name="Pagani I."/>
            <person name="Dunn J."/>
            <person name="Taghavi S."/>
            <person name="Francis A."/>
            <person name="van der Lelie D."/>
            <person name="Woyke T."/>
        </authorList>
    </citation>
    <scope>NUCLEOTIDE SEQUENCE [LARGE SCALE GENOMIC DNA]</scope>
    <source>
        <strain evidence="4 5">BC1</strain>
    </source>
</reference>
<keyword evidence="1" id="KW-0175">Coiled coil</keyword>
<dbReference type="PANTHER" id="PTHR32329">
    <property type="entry name" value="BIFUNCTIONAL PROTEIN [INCLUDES 2-HYDROXYACYL-COA DEHYDRATASE (N-TER) AND ITS ACTIVATOR DOMAIN (C_TERM)-RELATED"/>
    <property type="match status" value="1"/>
</dbReference>
<dbReference type="CDD" id="cd24034">
    <property type="entry name" value="ASKHA_NBD_O66634-like_rpt1"/>
    <property type="match status" value="1"/>
</dbReference>
<feature type="coiled-coil region" evidence="1">
    <location>
        <begin position="816"/>
        <end position="843"/>
    </location>
</feature>
<dbReference type="eggNOG" id="COG3580">
    <property type="taxonomic scope" value="Bacteria"/>
</dbReference>
<dbReference type="Pfam" id="PF09989">
    <property type="entry name" value="DUF2229"/>
    <property type="match status" value="1"/>
</dbReference>
<dbReference type="InterPro" id="IPR002731">
    <property type="entry name" value="ATPase_BadF"/>
</dbReference>
<keyword evidence="5" id="KW-1185">Reference proteome</keyword>
<dbReference type="Proteomes" id="UP000013523">
    <property type="component" value="Chromosome"/>
</dbReference>